<dbReference type="STRING" id="1163406.A0A0L0NKG1"/>
<sequence>MLATTFEQKYHLGSVSSREACVPEFRTGYRGLHVPRLGKERRKDEAESLQFMQQHTNIPVPTALPLRGRRAYYLIAQYVEGVSEHVRTPRGTGGYLARRA</sequence>
<dbReference type="EMBL" id="LFRF01000002">
    <property type="protein sequence ID" value="KND94616.1"/>
    <property type="molecule type" value="Genomic_DNA"/>
</dbReference>
<dbReference type="AlphaFoldDB" id="A0A0L0NKG1"/>
<dbReference type="OrthoDB" id="2906425at2759"/>
<evidence type="ECO:0000313" key="2">
    <source>
        <dbReference type="Proteomes" id="UP000036947"/>
    </source>
</evidence>
<organism evidence="1 2">
    <name type="scientific">Tolypocladium ophioglossoides (strain CBS 100239)</name>
    <name type="common">Snaketongue truffleclub</name>
    <name type="synonym">Elaphocordyceps ophioglossoides</name>
    <dbReference type="NCBI Taxonomy" id="1163406"/>
    <lineage>
        <taxon>Eukaryota</taxon>
        <taxon>Fungi</taxon>
        <taxon>Dikarya</taxon>
        <taxon>Ascomycota</taxon>
        <taxon>Pezizomycotina</taxon>
        <taxon>Sordariomycetes</taxon>
        <taxon>Hypocreomycetidae</taxon>
        <taxon>Hypocreales</taxon>
        <taxon>Ophiocordycipitaceae</taxon>
        <taxon>Tolypocladium</taxon>
    </lineage>
</organism>
<proteinExistence type="predicted"/>
<evidence type="ECO:0000313" key="1">
    <source>
        <dbReference type="EMBL" id="KND94616.1"/>
    </source>
</evidence>
<reference evidence="1 2" key="1">
    <citation type="journal article" date="2015" name="BMC Genomics">
        <title>The genome of the truffle-parasite Tolypocladium ophioglossoides and the evolution of antifungal peptaibiotics.</title>
        <authorList>
            <person name="Quandt C.A."/>
            <person name="Bushley K.E."/>
            <person name="Spatafora J.W."/>
        </authorList>
    </citation>
    <scope>NUCLEOTIDE SEQUENCE [LARGE SCALE GENOMIC DNA]</scope>
    <source>
        <strain evidence="1 2">CBS 100239</strain>
    </source>
</reference>
<protein>
    <submittedName>
        <fullName evidence="1">Uncharacterized protein</fullName>
    </submittedName>
</protein>
<dbReference type="Proteomes" id="UP000036947">
    <property type="component" value="Unassembled WGS sequence"/>
</dbReference>
<comment type="caution">
    <text evidence="1">The sequence shown here is derived from an EMBL/GenBank/DDBJ whole genome shotgun (WGS) entry which is preliminary data.</text>
</comment>
<gene>
    <name evidence="1" type="ORF">TOPH_00777</name>
</gene>
<name>A0A0L0NKG1_TOLOC</name>
<accession>A0A0L0NKG1</accession>
<keyword evidence="2" id="KW-1185">Reference proteome</keyword>